<dbReference type="InterPro" id="IPR058058">
    <property type="entry name" value="CBU_0592-like"/>
</dbReference>
<evidence type="ECO:0000313" key="3">
    <source>
        <dbReference type="EMBL" id="ROO87806.1"/>
    </source>
</evidence>
<organism evidence="3 4">
    <name type="scientific">Actinocorallia herbida</name>
    <dbReference type="NCBI Taxonomy" id="58109"/>
    <lineage>
        <taxon>Bacteria</taxon>
        <taxon>Bacillati</taxon>
        <taxon>Actinomycetota</taxon>
        <taxon>Actinomycetes</taxon>
        <taxon>Streptosporangiales</taxon>
        <taxon>Thermomonosporaceae</taxon>
        <taxon>Actinocorallia</taxon>
    </lineage>
</organism>
<keyword evidence="1" id="KW-1133">Transmembrane helix</keyword>
<evidence type="ECO:0000259" key="2">
    <source>
        <dbReference type="Pfam" id="PF26604"/>
    </source>
</evidence>
<proteinExistence type="predicted"/>
<keyword evidence="1" id="KW-0812">Transmembrane</keyword>
<name>A0A3N1D2V5_9ACTN</name>
<comment type="caution">
    <text evidence="3">The sequence shown here is derived from an EMBL/GenBank/DDBJ whole genome shotgun (WGS) entry which is preliminary data.</text>
</comment>
<reference evidence="3 4" key="1">
    <citation type="submission" date="2018-11" db="EMBL/GenBank/DDBJ databases">
        <title>Sequencing the genomes of 1000 actinobacteria strains.</title>
        <authorList>
            <person name="Klenk H.-P."/>
        </authorList>
    </citation>
    <scope>NUCLEOTIDE SEQUENCE [LARGE SCALE GENOMIC DNA]</scope>
    <source>
        <strain evidence="3 4">DSM 44254</strain>
    </source>
</reference>
<feature type="transmembrane region" description="Helical" evidence="1">
    <location>
        <begin position="30"/>
        <end position="48"/>
    </location>
</feature>
<evidence type="ECO:0000313" key="4">
    <source>
        <dbReference type="Proteomes" id="UP000272400"/>
    </source>
</evidence>
<keyword evidence="4" id="KW-1185">Reference proteome</keyword>
<dbReference type="OrthoDB" id="73992at2"/>
<protein>
    <recommendedName>
        <fullName evidence="2">CBU-0592-like domain-containing protein</fullName>
    </recommendedName>
</protein>
<gene>
    <name evidence="3" type="ORF">EDD29_5448</name>
</gene>
<dbReference type="NCBIfam" id="NF047864">
    <property type="entry name" value="CBU_0592_membra"/>
    <property type="match status" value="1"/>
</dbReference>
<dbReference type="RefSeq" id="WP_123667041.1">
    <property type="nucleotide sequence ID" value="NZ_RJKE01000001.1"/>
</dbReference>
<feature type="domain" description="CBU-0592-like" evidence="2">
    <location>
        <begin position="4"/>
        <end position="74"/>
    </location>
</feature>
<dbReference type="Proteomes" id="UP000272400">
    <property type="component" value="Unassembled WGS sequence"/>
</dbReference>
<dbReference type="Pfam" id="PF26604">
    <property type="entry name" value="CBU_0592"/>
    <property type="match status" value="1"/>
</dbReference>
<accession>A0A3N1D2V5</accession>
<dbReference type="EMBL" id="RJKE01000001">
    <property type="protein sequence ID" value="ROO87806.1"/>
    <property type="molecule type" value="Genomic_DNA"/>
</dbReference>
<keyword evidence="1" id="KW-0472">Membrane</keyword>
<sequence>MLESIQIIGALCVLLAYIAAQVKLTGQDSYPYLVLNVVGSGILALLALDGRAWGFLLLEGSWAIVTGIGLIRRLFSAEPDIEQIRWSDVDIRL</sequence>
<evidence type="ECO:0000256" key="1">
    <source>
        <dbReference type="SAM" id="Phobius"/>
    </source>
</evidence>
<feature type="transmembrane region" description="Helical" evidence="1">
    <location>
        <begin position="55"/>
        <end position="75"/>
    </location>
</feature>
<dbReference type="AlphaFoldDB" id="A0A3N1D2V5"/>